<evidence type="ECO:0000313" key="2">
    <source>
        <dbReference type="Proteomes" id="UP000334340"/>
    </source>
</evidence>
<name>A0A564ZP93_9BACT</name>
<dbReference type="EMBL" id="CABIKM010000060">
    <property type="protein sequence ID" value="VUZ86472.1"/>
    <property type="molecule type" value="Genomic_DNA"/>
</dbReference>
<dbReference type="AlphaFoldDB" id="A0A564ZP93"/>
<proteinExistence type="predicted"/>
<dbReference type="Proteomes" id="UP000334340">
    <property type="component" value="Unassembled WGS sequence"/>
</dbReference>
<evidence type="ECO:0008006" key="3">
    <source>
        <dbReference type="Google" id="ProtNLM"/>
    </source>
</evidence>
<keyword evidence="2" id="KW-1185">Reference proteome</keyword>
<accession>A0A564ZP93</accession>
<organism evidence="1 2">
    <name type="scientific">Candidatus Methylomirabilis lanthanidiphila</name>
    <dbReference type="NCBI Taxonomy" id="2211376"/>
    <lineage>
        <taxon>Bacteria</taxon>
        <taxon>Candidatus Methylomirabilota</taxon>
        <taxon>Candidatus Methylomirabilia</taxon>
        <taxon>Candidatus Methylomirabilales</taxon>
        <taxon>Candidatus Methylomirabilaceae</taxon>
        <taxon>Candidatus Methylomirabilis</taxon>
    </lineage>
</organism>
<sequence length="142" mass="16621">MMATRAKVGFAFFAVFLLGIAAGALSLSVYQRQAGPVRQAVWLGQFNRERYVRELRETVGLHPEQMGALNAVLDETREEFLELGRRLRPQFDEVRRRARQRIREILDADQQPRFETFITRWDERRRTEEQAVSRSRASEGKP</sequence>
<gene>
    <name evidence="1" type="ORF">MELA_02875</name>
</gene>
<reference evidence="1 2" key="1">
    <citation type="submission" date="2019-07" db="EMBL/GenBank/DDBJ databases">
        <authorList>
            <person name="Cremers G."/>
        </authorList>
    </citation>
    <scope>NUCLEOTIDE SEQUENCE [LARGE SCALE GENOMIC DNA]</scope>
</reference>
<protein>
    <recommendedName>
        <fullName evidence="3">Periplasmic heavy metal sensor</fullName>
    </recommendedName>
</protein>
<evidence type="ECO:0000313" key="1">
    <source>
        <dbReference type="EMBL" id="VUZ86472.1"/>
    </source>
</evidence>